<comment type="caution">
    <text evidence="1">The sequence shown here is derived from an EMBL/GenBank/DDBJ whole genome shotgun (WGS) entry which is preliminary data.</text>
</comment>
<sequence length="204" mass="21538">MPLNKSTGMSSASIPEVARATALASLQAADPALRRSAAQTLAGQPEAVPVILDALERESSLAVRTALLDSLAATPGDEAVQALAGCLRSEDAWLRNAAIDLLRGMPEQVAPVIAHMLIDPETDIRILAVGILDTLRHARVEDWLLQLIDAETDVNVCGAALEVLTTIGTSAAIGPVTTLMRRFADEPYITFAGRLLLNRLGRGA</sequence>
<dbReference type="EMBL" id="NJGV01000002">
    <property type="protein sequence ID" value="OWY36359.1"/>
    <property type="molecule type" value="Genomic_DNA"/>
</dbReference>
<dbReference type="SMART" id="SM00567">
    <property type="entry name" value="EZ_HEAT"/>
    <property type="match status" value="2"/>
</dbReference>
<dbReference type="InterPro" id="IPR011989">
    <property type="entry name" value="ARM-like"/>
</dbReference>
<accession>A0A225SYK0</accession>
<dbReference type="GO" id="GO:0016829">
    <property type="term" value="F:lyase activity"/>
    <property type="evidence" value="ECO:0007669"/>
    <property type="project" value="UniProtKB-KW"/>
</dbReference>
<dbReference type="Gene3D" id="1.25.10.10">
    <property type="entry name" value="Leucine-rich Repeat Variant"/>
    <property type="match status" value="1"/>
</dbReference>
<name>A0A225SYK0_9BURK</name>
<reference evidence="1 2" key="1">
    <citation type="journal article" date="2010" name="Int. J. Syst. Evol. Microbiol.">
        <title>Reclassification of Herbaspirillum putei as a later heterotypic synonym of Herbaspirillum huttiense, with the description of H. huttiense subsp. huttiense subsp. nov. and H. huttiense subsp. putei subsp. nov., comb. nov., and description of Herbaspirillum aquaticum sp. nov.</title>
        <authorList>
            <person name="Dobritsa A.P."/>
            <person name="Reddy M.C."/>
            <person name="Samadpour M."/>
        </authorList>
    </citation>
    <scope>NUCLEOTIDE SEQUENCE [LARGE SCALE GENOMIC DNA]</scope>
    <source>
        <strain evidence="1 2">IEH 4430</strain>
    </source>
</reference>
<protein>
    <submittedName>
        <fullName evidence="1">PBS lyase</fullName>
    </submittedName>
</protein>
<proteinExistence type="predicted"/>
<dbReference type="SUPFAM" id="SSF48371">
    <property type="entry name" value="ARM repeat"/>
    <property type="match status" value="1"/>
</dbReference>
<dbReference type="Pfam" id="PF13646">
    <property type="entry name" value="HEAT_2"/>
    <property type="match status" value="1"/>
</dbReference>
<evidence type="ECO:0000313" key="2">
    <source>
        <dbReference type="Proteomes" id="UP000214747"/>
    </source>
</evidence>
<gene>
    <name evidence="1" type="ORF">CEJ45_03905</name>
</gene>
<keyword evidence="1" id="KW-0456">Lyase</keyword>
<dbReference type="InterPro" id="IPR016024">
    <property type="entry name" value="ARM-type_fold"/>
</dbReference>
<dbReference type="InterPro" id="IPR004155">
    <property type="entry name" value="PBS_lyase_HEAT"/>
</dbReference>
<dbReference type="Proteomes" id="UP000214747">
    <property type="component" value="Unassembled WGS sequence"/>
</dbReference>
<keyword evidence="2" id="KW-1185">Reference proteome</keyword>
<evidence type="ECO:0000313" key="1">
    <source>
        <dbReference type="EMBL" id="OWY36359.1"/>
    </source>
</evidence>
<dbReference type="RefSeq" id="WP_088753892.1">
    <property type="nucleotide sequence ID" value="NZ_JARJFG010000018.1"/>
</dbReference>
<organism evidence="1 2">
    <name type="scientific">Herbaspirillum aquaticum</name>
    <dbReference type="NCBI Taxonomy" id="568783"/>
    <lineage>
        <taxon>Bacteria</taxon>
        <taxon>Pseudomonadati</taxon>
        <taxon>Pseudomonadota</taxon>
        <taxon>Betaproteobacteria</taxon>
        <taxon>Burkholderiales</taxon>
        <taxon>Oxalobacteraceae</taxon>
        <taxon>Herbaspirillum</taxon>
    </lineage>
</organism>
<dbReference type="AlphaFoldDB" id="A0A225SYK0"/>